<dbReference type="PANTHER" id="PTHR10458:SF22">
    <property type="entry name" value="PEPTIDE DEFORMYLASE"/>
    <property type="match status" value="1"/>
</dbReference>
<sequence>MALREIRLSDDPILRKKSKEITEITDRIKILLDDMVDTMNEADGVGLAAPQVGILRRAVVIDIGEGPIKLINPEILDVEGEVIDIEGCLSVPGKSGTVCRPEWVKIKYIDIDGEEKTLEGKNLLARAICHEIDHLDGILYTDKMIEEVELEDEEDINNEV</sequence>
<evidence type="ECO:0000313" key="3">
    <source>
        <dbReference type="EMBL" id="MSU00076.1"/>
    </source>
</evidence>
<comment type="function">
    <text evidence="2">Removes the formyl group from the N-terminal Met of newly synthesized proteins. Requires at least a dipeptide for an efficient rate of reaction. N-terminal L-methionine is a prerequisite for activity but the enzyme has broad specificity at other positions.</text>
</comment>
<dbReference type="Pfam" id="PF01327">
    <property type="entry name" value="Pep_deformylase"/>
    <property type="match status" value="1"/>
</dbReference>
<feature type="binding site" evidence="2">
    <location>
        <position position="134"/>
    </location>
    <ligand>
        <name>Fe cation</name>
        <dbReference type="ChEBI" id="CHEBI:24875"/>
    </ligand>
</feature>
<comment type="caution">
    <text evidence="3">The sequence shown here is derived from an EMBL/GenBank/DDBJ whole genome shotgun (WGS) entry which is preliminary data.</text>
</comment>
<dbReference type="GO" id="GO:0042586">
    <property type="term" value="F:peptide deformylase activity"/>
    <property type="evidence" value="ECO:0007669"/>
    <property type="project" value="UniProtKB-UniRule"/>
</dbReference>
<dbReference type="GO" id="GO:0046872">
    <property type="term" value="F:metal ion binding"/>
    <property type="evidence" value="ECO:0007669"/>
    <property type="project" value="UniProtKB-KW"/>
</dbReference>
<dbReference type="AlphaFoldDB" id="A0A6N7XE98"/>
<dbReference type="InterPro" id="IPR023635">
    <property type="entry name" value="Peptide_deformylase"/>
</dbReference>
<comment type="catalytic activity">
    <reaction evidence="2">
        <text>N-terminal N-formyl-L-methionyl-[peptide] + H2O = N-terminal L-methionyl-[peptide] + formate</text>
        <dbReference type="Rhea" id="RHEA:24420"/>
        <dbReference type="Rhea" id="RHEA-COMP:10639"/>
        <dbReference type="Rhea" id="RHEA-COMP:10640"/>
        <dbReference type="ChEBI" id="CHEBI:15377"/>
        <dbReference type="ChEBI" id="CHEBI:15740"/>
        <dbReference type="ChEBI" id="CHEBI:49298"/>
        <dbReference type="ChEBI" id="CHEBI:64731"/>
        <dbReference type="EC" id="3.5.1.88"/>
    </reaction>
</comment>
<feature type="active site" evidence="2">
    <location>
        <position position="131"/>
    </location>
</feature>
<dbReference type="PRINTS" id="PR01576">
    <property type="entry name" value="PDEFORMYLASE"/>
</dbReference>
<dbReference type="EC" id="3.5.1.88" evidence="2"/>
<dbReference type="RefSeq" id="WP_154438260.1">
    <property type="nucleotide sequence ID" value="NZ_JAHLPJ010000001.1"/>
</dbReference>
<keyword evidence="2" id="KW-0648">Protein biosynthesis</keyword>
<comment type="similarity">
    <text evidence="1 2">Belongs to the polypeptide deformylase family.</text>
</comment>
<feature type="binding site" evidence="2">
    <location>
        <position position="88"/>
    </location>
    <ligand>
        <name>Fe cation</name>
        <dbReference type="ChEBI" id="CHEBI:24875"/>
    </ligand>
</feature>
<comment type="cofactor">
    <cofactor evidence="2">
        <name>Fe(2+)</name>
        <dbReference type="ChEBI" id="CHEBI:29033"/>
    </cofactor>
    <text evidence="2">Binds 1 Fe(2+) ion.</text>
</comment>
<keyword evidence="2 3" id="KW-0378">Hydrolase</keyword>
<name>A0A6N7XE98_9FIRM</name>
<evidence type="ECO:0000256" key="1">
    <source>
        <dbReference type="ARBA" id="ARBA00010759"/>
    </source>
</evidence>
<organism evidence="3 4">
    <name type="scientific">Tissierella pigra</name>
    <dbReference type="NCBI Taxonomy" id="2607614"/>
    <lineage>
        <taxon>Bacteria</taxon>
        <taxon>Bacillati</taxon>
        <taxon>Bacillota</taxon>
        <taxon>Tissierellia</taxon>
        <taxon>Tissierellales</taxon>
        <taxon>Tissierellaceae</taxon>
        <taxon>Tissierella</taxon>
    </lineage>
</organism>
<dbReference type="PANTHER" id="PTHR10458">
    <property type="entry name" value="PEPTIDE DEFORMYLASE"/>
    <property type="match status" value="1"/>
</dbReference>
<dbReference type="PIRSF" id="PIRSF004749">
    <property type="entry name" value="Pep_def"/>
    <property type="match status" value="1"/>
</dbReference>
<dbReference type="CDD" id="cd00487">
    <property type="entry name" value="Pep_deformylase"/>
    <property type="match status" value="1"/>
</dbReference>
<dbReference type="HAMAP" id="MF_00163">
    <property type="entry name" value="Pep_deformylase"/>
    <property type="match status" value="1"/>
</dbReference>
<feature type="binding site" evidence="2">
    <location>
        <position position="130"/>
    </location>
    <ligand>
        <name>Fe cation</name>
        <dbReference type="ChEBI" id="CHEBI:24875"/>
    </ligand>
</feature>
<dbReference type="NCBIfam" id="NF001159">
    <property type="entry name" value="PRK00150.1-3"/>
    <property type="match status" value="1"/>
</dbReference>
<dbReference type="SUPFAM" id="SSF56420">
    <property type="entry name" value="Peptide deformylase"/>
    <property type="match status" value="1"/>
</dbReference>
<dbReference type="GO" id="GO:0006412">
    <property type="term" value="P:translation"/>
    <property type="evidence" value="ECO:0007669"/>
    <property type="project" value="UniProtKB-UniRule"/>
</dbReference>
<gene>
    <name evidence="2 3" type="primary">def</name>
    <name evidence="3" type="ORF">FYJ83_01170</name>
</gene>
<proteinExistence type="inferred from homology"/>
<keyword evidence="4" id="KW-1185">Reference proteome</keyword>
<reference evidence="3 4" key="1">
    <citation type="submission" date="2019-09" db="EMBL/GenBank/DDBJ databases">
        <title>In-depth cultivation of the pig gut microbiome towards novel bacterial diversity and tailored functional studies.</title>
        <authorList>
            <person name="Wylensek D."/>
            <person name="Hitch T.C.A."/>
            <person name="Clavel T."/>
        </authorList>
    </citation>
    <scope>NUCLEOTIDE SEQUENCE [LARGE SCALE GENOMIC DNA]</scope>
    <source>
        <strain evidence="3 4">WCA3-693-APC-4?</strain>
    </source>
</reference>
<dbReference type="NCBIfam" id="TIGR00079">
    <property type="entry name" value="pept_deformyl"/>
    <property type="match status" value="1"/>
</dbReference>
<dbReference type="EMBL" id="VUNQ01000001">
    <property type="protein sequence ID" value="MSU00076.1"/>
    <property type="molecule type" value="Genomic_DNA"/>
</dbReference>
<evidence type="ECO:0000256" key="2">
    <source>
        <dbReference type="HAMAP-Rule" id="MF_00163"/>
    </source>
</evidence>
<protein>
    <recommendedName>
        <fullName evidence="2">Peptide deformylase</fullName>
        <shortName evidence="2">PDF</shortName>
        <ecNumber evidence="2">3.5.1.88</ecNumber>
    </recommendedName>
    <alternativeName>
        <fullName evidence="2">Polypeptide deformylase</fullName>
    </alternativeName>
</protein>
<evidence type="ECO:0000313" key="4">
    <source>
        <dbReference type="Proteomes" id="UP000469523"/>
    </source>
</evidence>
<dbReference type="Gene3D" id="3.90.45.10">
    <property type="entry name" value="Peptide deformylase"/>
    <property type="match status" value="1"/>
</dbReference>
<keyword evidence="2" id="KW-0479">Metal-binding</keyword>
<dbReference type="InterPro" id="IPR036821">
    <property type="entry name" value="Peptide_deformylase_sf"/>
</dbReference>
<keyword evidence="2" id="KW-0408">Iron</keyword>
<dbReference type="Proteomes" id="UP000469523">
    <property type="component" value="Unassembled WGS sequence"/>
</dbReference>
<accession>A0A6N7XE98</accession>